<dbReference type="Gene3D" id="3.40.50.300">
    <property type="entry name" value="P-loop containing nucleotide triphosphate hydrolases"/>
    <property type="match status" value="1"/>
</dbReference>
<feature type="region of interest" description="Disordered" evidence="1">
    <location>
        <begin position="39"/>
        <end position="82"/>
    </location>
</feature>
<sequence length="398" mass="45380">MLPRRAMKVMKYMLKLGLELLCVVAIVLLIRSNQQGLIPSNNALQPAMDKRGQPQAPNVNPVPPEQSGNNGNQGGLQNNDIQQPLDTLSDYREKGEETDNGRVIDNSNNFGDDFNEPITPNIQTESTRPQPHTDSTFYVVLANGRSGTHLMMHLLNNHPKIKSYGELLQPERILRPQGLLNSNKFRVLKYLTEALCRDKTACGLGKISGFIMLNWELTKLSHLMKLQDILAALDNPRVIILYREMILETFTSLSLVQKTGVPNADTPQNVSVTIDWNRFVTYVKLKRAEWKRSLLALNTREVPKLFMTYEQLSGENQVQAMDRIYNFLGVYPFHGNLTSSIVKLNPKTLDQKIDNWDIISENLKNAPKKLQKLDLAHEDISNIELEDWDFKDFSEKFH</sequence>
<dbReference type="EMBL" id="CAIIXF020000011">
    <property type="protein sequence ID" value="CAH1798135.1"/>
    <property type="molecule type" value="Genomic_DNA"/>
</dbReference>
<comment type="caution">
    <text evidence="2">The sequence shown here is derived from an EMBL/GenBank/DDBJ whole genome shotgun (WGS) entry which is preliminary data.</text>
</comment>
<proteinExistence type="predicted"/>
<dbReference type="Proteomes" id="UP000749559">
    <property type="component" value="Unassembled WGS sequence"/>
</dbReference>
<gene>
    <name evidence="2" type="ORF">OFUS_LOCUS22311</name>
</gene>
<dbReference type="AlphaFoldDB" id="A0A8J1XKE7"/>
<keyword evidence="3" id="KW-1185">Reference proteome</keyword>
<feature type="compositionally biased region" description="Low complexity" evidence="1">
    <location>
        <begin position="66"/>
        <end position="82"/>
    </location>
</feature>
<feature type="region of interest" description="Disordered" evidence="1">
    <location>
        <begin position="94"/>
        <end position="114"/>
    </location>
</feature>
<dbReference type="SUPFAM" id="SSF52540">
    <property type="entry name" value="P-loop containing nucleoside triphosphate hydrolases"/>
    <property type="match status" value="1"/>
</dbReference>
<dbReference type="OrthoDB" id="10238407at2759"/>
<protein>
    <submittedName>
        <fullName evidence="2">Uncharacterized protein</fullName>
    </submittedName>
</protein>
<accession>A0A8J1XKE7</accession>
<reference evidence="2" key="1">
    <citation type="submission" date="2022-03" db="EMBL/GenBank/DDBJ databases">
        <authorList>
            <person name="Martin C."/>
        </authorList>
    </citation>
    <scope>NUCLEOTIDE SEQUENCE</scope>
</reference>
<evidence type="ECO:0000313" key="2">
    <source>
        <dbReference type="EMBL" id="CAH1798135.1"/>
    </source>
</evidence>
<evidence type="ECO:0000313" key="3">
    <source>
        <dbReference type="Proteomes" id="UP000749559"/>
    </source>
</evidence>
<dbReference type="InterPro" id="IPR027417">
    <property type="entry name" value="P-loop_NTPase"/>
</dbReference>
<organism evidence="2 3">
    <name type="scientific">Owenia fusiformis</name>
    <name type="common">Polychaete worm</name>
    <dbReference type="NCBI Taxonomy" id="6347"/>
    <lineage>
        <taxon>Eukaryota</taxon>
        <taxon>Metazoa</taxon>
        <taxon>Spiralia</taxon>
        <taxon>Lophotrochozoa</taxon>
        <taxon>Annelida</taxon>
        <taxon>Polychaeta</taxon>
        <taxon>Sedentaria</taxon>
        <taxon>Canalipalpata</taxon>
        <taxon>Sabellida</taxon>
        <taxon>Oweniida</taxon>
        <taxon>Oweniidae</taxon>
        <taxon>Owenia</taxon>
    </lineage>
</organism>
<evidence type="ECO:0000256" key="1">
    <source>
        <dbReference type="SAM" id="MobiDB-lite"/>
    </source>
</evidence>
<name>A0A8J1XKE7_OWEFU</name>